<dbReference type="OrthoDB" id="9812260at2"/>
<dbReference type="FunFam" id="3.30.70.270:FF:000001">
    <property type="entry name" value="Diguanylate cyclase domain protein"/>
    <property type="match status" value="1"/>
</dbReference>
<comment type="cofactor">
    <cofactor evidence="1">
        <name>Mg(2+)</name>
        <dbReference type="ChEBI" id="CHEBI:18420"/>
    </cofactor>
</comment>
<organism evidence="3 4">
    <name type="scientific">Thiorhodovibrio frisius</name>
    <dbReference type="NCBI Taxonomy" id="631362"/>
    <lineage>
        <taxon>Bacteria</taxon>
        <taxon>Pseudomonadati</taxon>
        <taxon>Pseudomonadota</taxon>
        <taxon>Gammaproteobacteria</taxon>
        <taxon>Chromatiales</taxon>
        <taxon>Chromatiaceae</taxon>
        <taxon>Thiorhodovibrio</taxon>
    </lineage>
</organism>
<evidence type="ECO:0000313" key="3">
    <source>
        <dbReference type="EMBL" id="EIC19673.1"/>
    </source>
</evidence>
<keyword evidence="4" id="KW-1185">Reference proteome</keyword>
<dbReference type="Pfam" id="PF00990">
    <property type="entry name" value="GGDEF"/>
    <property type="match status" value="1"/>
</dbReference>
<protein>
    <submittedName>
        <fullName evidence="3">Diguanylate cyclase (GGDEF) domain-containing protein</fullName>
    </submittedName>
</protein>
<proteinExistence type="predicted"/>
<evidence type="ECO:0000313" key="4">
    <source>
        <dbReference type="Proteomes" id="UP000002964"/>
    </source>
</evidence>
<dbReference type="SUPFAM" id="SSF55073">
    <property type="entry name" value="Nucleotide cyclase"/>
    <property type="match status" value="1"/>
</dbReference>
<dbReference type="Proteomes" id="UP000002964">
    <property type="component" value="Unassembled WGS sequence"/>
</dbReference>
<dbReference type="InterPro" id="IPR043128">
    <property type="entry name" value="Rev_trsase/Diguanyl_cyclase"/>
</dbReference>
<feature type="domain" description="GGDEF" evidence="2">
    <location>
        <begin position="294"/>
        <end position="425"/>
    </location>
</feature>
<dbReference type="GO" id="GO:0003824">
    <property type="term" value="F:catalytic activity"/>
    <property type="evidence" value="ECO:0007669"/>
    <property type="project" value="UniProtKB-ARBA"/>
</dbReference>
<dbReference type="AlphaFoldDB" id="H8Z6H5"/>
<dbReference type="PANTHER" id="PTHR46663">
    <property type="entry name" value="DIGUANYLATE CYCLASE DGCT-RELATED"/>
    <property type="match status" value="1"/>
</dbReference>
<dbReference type="PANTHER" id="PTHR46663:SF2">
    <property type="entry name" value="GGDEF DOMAIN-CONTAINING PROTEIN"/>
    <property type="match status" value="1"/>
</dbReference>
<dbReference type="NCBIfam" id="TIGR00254">
    <property type="entry name" value="GGDEF"/>
    <property type="match status" value="1"/>
</dbReference>
<reference evidence="3 4" key="2">
    <citation type="submission" date="2011-11" db="EMBL/GenBank/DDBJ databases">
        <authorList>
            <consortium name="US DOE Joint Genome Institute"/>
            <person name="Lucas S."/>
            <person name="Han J."/>
            <person name="Lapidus A."/>
            <person name="Cheng J.-F."/>
            <person name="Goodwin L."/>
            <person name="Pitluck S."/>
            <person name="Peters L."/>
            <person name="Ovchinnikova G."/>
            <person name="Zhang X."/>
            <person name="Detter J.C."/>
            <person name="Han C."/>
            <person name="Tapia R."/>
            <person name="Land M."/>
            <person name="Hauser L."/>
            <person name="Kyrpides N."/>
            <person name="Ivanova N."/>
            <person name="Pagani I."/>
            <person name="Vogl K."/>
            <person name="Liu Z."/>
            <person name="Overmann J."/>
            <person name="Frigaard N.-U."/>
            <person name="Bryant D."/>
            <person name="Woyke T."/>
        </authorList>
    </citation>
    <scope>NUCLEOTIDE SEQUENCE [LARGE SCALE GENOMIC DNA]</scope>
    <source>
        <strain evidence="3 4">970</strain>
    </source>
</reference>
<dbReference type="HOGENOM" id="CLU_640606_0_0_6"/>
<dbReference type="EMBL" id="JH603170">
    <property type="protein sequence ID" value="EIC19673.1"/>
    <property type="molecule type" value="Genomic_DNA"/>
</dbReference>
<dbReference type="InterPro" id="IPR000160">
    <property type="entry name" value="GGDEF_dom"/>
</dbReference>
<dbReference type="InterPro" id="IPR052163">
    <property type="entry name" value="DGC-Regulatory_Protein"/>
</dbReference>
<dbReference type="STRING" id="631362.Thi970DRAFT_03263"/>
<dbReference type="eggNOG" id="COG2199">
    <property type="taxonomic scope" value="Bacteria"/>
</dbReference>
<accession>H8Z6H5</accession>
<dbReference type="Gene3D" id="3.30.70.270">
    <property type="match status" value="1"/>
</dbReference>
<dbReference type="RefSeq" id="WP_009150078.1">
    <property type="nucleotide sequence ID" value="NZ_CP121471.1"/>
</dbReference>
<dbReference type="InterPro" id="IPR029787">
    <property type="entry name" value="Nucleotide_cyclase"/>
</dbReference>
<reference evidence="4" key="1">
    <citation type="submission" date="2011-06" db="EMBL/GenBank/DDBJ databases">
        <authorList>
            <consortium name="US DOE Joint Genome Institute (JGI-PGF)"/>
            <person name="Lucas S."/>
            <person name="Han J."/>
            <person name="Lapidus A."/>
            <person name="Cheng J.-F."/>
            <person name="Goodwin L."/>
            <person name="Pitluck S."/>
            <person name="Peters L."/>
            <person name="Land M.L."/>
            <person name="Hauser L."/>
            <person name="Vogl K."/>
            <person name="Liu Z."/>
            <person name="Overmann J."/>
            <person name="Frigaard N.-U."/>
            <person name="Bryant D.A."/>
            <person name="Woyke T.J."/>
        </authorList>
    </citation>
    <scope>NUCLEOTIDE SEQUENCE [LARGE SCALE GENOMIC DNA]</scope>
    <source>
        <strain evidence="4">970</strain>
    </source>
</reference>
<dbReference type="SMART" id="SM00267">
    <property type="entry name" value="GGDEF"/>
    <property type="match status" value="1"/>
</dbReference>
<gene>
    <name evidence="3" type="ORF">Thi970DRAFT_03263</name>
</gene>
<dbReference type="CDD" id="cd01949">
    <property type="entry name" value="GGDEF"/>
    <property type="match status" value="1"/>
</dbReference>
<sequence>MLNLRRLSITWVLVALILITILVYELVSATVGKRTEQQAAERIAKKQVEALSLVVAQHIEARIQLDQETKGLGTYITELEQLRDGLEIRVYRSASIIELFGNGHEHYHPGEGSEDVQRVFSTGEAEFSQTEQLLRMARPLKATAACLRCHHNAQVGEVLGVVTVASVAQTMREAIKALQHNIHLTHDLISLFSLLVGFVLVERLLVRPIRRLNLKLSESREVSDYRYHLHPDVPLCREMHELNSGFAGLMARLRERYLHMHEMAHRDALTGLLNRRGFVPEFQAELRKAERYGQRIALIAIDLNGFKAINDACGHAAGDQCLASVAEAINEVLREEVLFARVGGDEFQLLVPNLAAHDRAEAIVHRIEQAVAGITVDCGSSADKRSVTTSIGVAIYPTDAVEMAALEQIADQRMYDAKALKRPGA</sequence>
<name>H8Z6H5_9GAMM</name>
<dbReference type="Gene3D" id="3.30.450.290">
    <property type="match status" value="1"/>
</dbReference>
<evidence type="ECO:0000259" key="2">
    <source>
        <dbReference type="PROSITE" id="PS50887"/>
    </source>
</evidence>
<dbReference type="PROSITE" id="PS50887">
    <property type="entry name" value="GGDEF"/>
    <property type="match status" value="1"/>
</dbReference>
<evidence type="ECO:0000256" key="1">
    <source>
        <dbReference type="ARBA" id="ARBA00001946"/>
    </source>
</evidence>